<dbReference type="EMBL" id="HG316462">
    <property type="protein sequence ID" value="CDF90924.1"/>
    <property type="molecule type" value="Genomic_DNA"/>
</dbReference>
<evidence type="ECO:0000256" key="1">
    <source>
        <dbReference type="ARBA" id="ARBA00004173"/>
    </source>
</evidence>
<gene>
    <name evidence="3" type="ORF">BN860_00826g</name>
</gene>
<dbReference type="AlphaFoldDB" id="A0A8J2T9H5"/>
<evidence type="ECO:0000313" key="4">
    <source>
        <dbReference type="Proteomes" id="UP000019375"/>
    </source>
</evidence>
<sequence>MNVLKRLGEILTKDGIKKGELLREEVFPVLFESNRSPAPIARNKQKMVKAKACEVANTTTKNVAKKPSKEVPNELPKGSAKELSDEISGEVSTKRLKKLPKKLPKKLSNNLSIKENIRYVGEGSKLGKKVAREYLSPLQGHSISRLNILDDYDTEKAMRVYGQVKHIKQSPKLQDMLLTKFLKFTGEMLAALIACSSSPVKINSQHLKKTYLRYSTQKVPRIPKFENNSRTFEDYIGLLSHTKFLYKNSSSTNGIVPKILRNLMHPANIKTLHLRTTSCYNDLIYYFSEKFDFATCRELFVQMKLENVPPNTVTYNLLLRSVLKNSHIRKTKFFDEEVLYYLRNMKRRGIEADSVTWTTCYNLLGDDVSRLLFVEQMHENGVPITGDFVYTVLRNGDYTSNECLKFLTNYKVPLDSKSFKLCMARLLTEGRVDVAWVFMDYTWNNSQTDLRIGVDVLNQFLRTFAAQGRLDLSFMAFNTYVKERRVKPDAHTFEMLFKAFVRNGYHRNFVVVLTYLQNLRKEYGFENRDNYWLVKARSMAKFNIDPGLGAVTPAKLQRLSQLMDALKWGADTMTFSTRLWESHGTQFKNACRMIGCIPMAFRRRNTGSENISASQRKEEYRKRIRYIALQNAMIKRIPYAKDWYGTLRRDLEEGGLSSK</sequence>
<reference evidence="4" key="1">
    <citation type="journal article" date="2013" name="Genome Announc.">
        <title>Genome sequence of the food spoilage yeast Zygosaccharomyces bailii CLIB 213(T).</title>
        <authorList>
            <person name="Galeote V."/>
            <person name="Bigey F."/>
            <person name="Devillers H."/>
            <person name="Neuveglise C."/>
            <person name="Dequin S."/>
        </authorList>
    </citation>
    <scope>NUCLEOTIDE SEQUENCE [LARGE SCALE GENOMIC DNA]</scope>
    <source>
        <strain evidence="4">CLIB 213 / ATCC 58445 / CBS 680 / CCRC 21525 / NBRC 1098 / NCYC 1416 / NRRL Y-2227</strain>
    </source>
</reference>
<organism evidence="3 4">
    <name type="scientific">Zygosaccharomyces bailii (strain CLIB 213 / ATCC 58445 / CBS 680 / BCRC 21525 / NBRC 1098 / NCYC 1416 / NRRL Y-2227)</name>
    <dbReference type="NCBI Taxonomy" id="1333698"/>
    <lineage>
        <taxon>Eukaryota</taxon>
        <taxon>Fungi</taxon>
        <taxon>Dikarya</taxon>
        <taxon>Ascomycota</taxon>
        <taxon>Saccharomycotina</taxon>
        <taxon>Saccharomycetes</taxon>
        <taxon>Saccharomycetales</taxon>
        <taxon>Saccharomycetaceae</taxon>
        <taxon>Zygosaccharomyces</taxon>
    </lineage>
</organism>
<comment type="subcellular location">
    <subcellularLocation>
        <location evidence="1">Mitochondrion</location>
    </subcellularLocation>
</comment>
<dbReference type="InterPro" id="IPR011990">
    <property type="entry name" value="TPR-like_helical_dom_sf"/>
</dbReference>
<keyword evidence="4" id="KW-1185">Reference proteome</keyword>
<dbReference type="InterPro" id="IPR002885">
    <property type="entry name" value="PPR_rpt"/>
</dbReference>
<dbReference type="PANTHER" id="PTHR47938">
    <property type="entry name" value="RESPIRATORY COMPLEX I CHAPERONE (CIA84), PUTATIVE (AFU_ORTHOLOGUE AFUA_2G06020)-RELATED"/>
    <property type="match status" value="1"/>
</dbReference>
<dbReference type="PANTHER" id="PTHR47938:SF35">
    <property type="entry name" value="PENTATRICOPEPTIDE REPEAT-CONTAINING PROTEIN 4, MITOCHONDRIAL-RELATED"/>
    <property type="match status" value="1"/>
</dbReference>
<dbReference type="Pfam" id="PF13041">
    <property type="entry name" value="PPR_2"/>
    <property type="match status" value="1"/>
</dbReference>
<dbReference type="OrthoDB" id="185373at2759"/>
<protein>
    <submittedName>
        <fullName evidence="3">ZYBA0S09-00826g1_1</fullName>
    </submittedName>
</protein>
<accession>A0A8J2T9H5</accession>
<dbReference type="GO" id="GO:0005739">
    <property type="term" value="C:mitochondrion"/>
    <property type="evidence" value="ECO:0007669"/>
    <property type="project" value="UniProtKB-SubCell"/>
</dbReference>
<dbReference type="Gene3D" id="1.25.40.10">
    <property type="entry name" value="Tetratricopeptide repeat domain"/>
    <property type="match status" value="1"/>
</dbReference>
<evidence type="ECO:0000256" key="2">
    <source>
        <dbReference type="SAM" id="MobiDB-lite"/>
    </source>
</evidence>
<feature type="region of interest" description="Disordered" evidence="2">
    <location>
        <begin position="64"/>
        <end position="83"/>
    </location>
</feature>
<evidence type="ECO:0000313" key="3">
    <source>
        <dbReference type="EMBL" id="CDF90924.1"/>
    </source>
</evidence>
<proteinExistence type="predicted"/>
<dbReference type="Proteomes" id="UP000019375">
    <property type="component" value="Unassembled WGS sequence"/>
</dbReference>
<name>A0A8J2T9H5_ZYGB2</name>
<dbReference type="GO" id="GO:0003729">
    <property type="term" value="F:mRNA binding"/>
    <property type="evidence" value="ECO:0007669"/>
    <property type="project" value="TreeGrafter"/>
</dbReference>